<dbReference type="EMBL" id="KZ613940">
    <property type="protein sequence ID" value="PMD45339.1"/>
    <property type="molecule type" value="Genomic_DNA"/>
</dbReference>
<reference evidence="2 3" key="1">
    <citation type="submission" date="2016-04" db="EMBL/GenBank/DDBJ databases">
        <title>A degradative enzymes factory behind the ericoid mycorrhizal symbiosis.</title>
        <authorList>
            <consortium name="DOE Joint Genome Institute"/>
            <person name="Martino E."/>
            <person name="Morin E."/>
            <person name="Grelet G."/>
            <person name="Kuo A."/>
            <person name="Kohler A."/>
            <person name="Daghino S."/>
            <person name="Barry K."/>
            <person name="Choi C."/>
            <person name="Cichocki N."/>
            <person name="Clum A."/>
            <person name="Copeland A."/>
            <person name="Hainaut M."/>
            <person name="Haridas S."/>
            <person name="Labutti K."/>
            <person name="Lindquist E."/>
            <person name="Lipzen A."/>
            <person name="Khouja H.-R."/>
            <person name="Murat C."/>
            <person name="Ohm R."/>
            <person name="Olson A."/>
            <person name="Spatafora J."/>
            <person name="Veneault-Fourrey C."/>
            <person name="Henrissat B."/>
            <person name="Grigoriev I."/>
            <person name="Martin F."/>
            <person name="Perotto S."/>
        </authorList>
    </citation>
    <scope>NUCLEOTIDE SEQUENCE [LARGE SCALE GENOMIC DNA]</scope>
    <source>
        <strain evidence="2 3">F</strain>
    </source>
</reference>
<organism evidence="2 3">
    <name type="scientific">Hyaloscypha variabilis (strain UAMH 11265 / GT02V1 / F)</name>
    <name type="common">Meliniomyces variabilis</name>
    <dbReference type="NCBI Taxonomy" id="1149755"/>
    <lineage>
        <taxon>Eukaryota</taxon>
        <taxon>Fungi</taxon>
        <taxon>Dikarya</taxon>
        <taxon>Ascomycota</taxon>
        <taxon>Pezizomycotina</taxon>
        <taxon>Leotiomycetes</taxon>
        <taxon>Helotiales</taxon>
        <taxon>Hyaloscyphaceae</taxon>
        <taxon>Hyaloscypha</taxon>
        <taxon>Hyaloscypha variabilis</taxon>
    </lineage>
</organism>
<evidence type="ECO:0000256" key="1">
    <source>
        <dbReference type="SAM" id="MobiDB-lite"/>
    </source>
</evidence>
<feature type="region of interest" description="Disordered" evidence="1">
    <location>
        <begin position="127"/>
        <end position="148"/>
    </location>
</feature>
<proteinExistence type="predicted"/>
<evidence type="ECO:0000313" key="3">
    <source>
        <dbReference type="Proteomes" id="UP000235786"/>
    </source>
</evidence>
<dbReference type="Proteomes" id="UP000235786">
    <property type="component" value="Unassembled WGS sequence"/>
</dbReference>
<gene>
    <name evidence="2" type="ORF">L207DRAFT_253269</name>
</gene>
<name>A0A2J6S3I3_HYAVF</name>
<evidence type="ECO:0000313" key="2">
    <source>
        <dbReference type="EMBL" id="PMD45339.1"/>
    </source>
</evidence>
<dbReference type="AlphaFoldDB" id="A0A2J6S3I3"/>
<accession>A0A2J6S3I3</accession>
<sequence length="195" mass="21946">MHVCTLPLKFADFPRSSAQRGPWESFDSPFSSRSTSAGVLPSSKTALLRNQWSFKRTCRYCGQRNRERFICQRGQYQHPCGLERSYDSDGSVVLGPSLLPRQRRDPWTLRFACAPPRTRLRTGVTLEEPESQNGEKGAIHDKSASLPVNEVPRSGAGSCIVLLERSRTEAYPRIAVWGKARHRDRPTSEQAQASN</sequence>
<keyword evidence="3" id="KW-1185">Reference proteome</keyword>
<protein>
    <submittedName>
        <fullName evidence="2">Uncharacterized protein</fullName>
    </submittedName>
</protein>